<dbReference type="AlphaFoldDB" id="A0A1D1ZBZ9"/>
<accession>A0A1D1ZBZ9</accession>
<name>A0A1D1ZBZ9_9ARAE</name>
<dbReference type="InterPro" id="IPR019734">
    <property type="entry name" value="TPR_rpt"/>
</dbReference>
<dbReference type="Gene3D" id="1.25.40.10">
    <property type="entry name" value="Tetratricopeptide repeat domain"/>
    <property type="match status" value="1"/>
</dbReference>
<sequence>MAENERERLKTDSPISRRIVLAFLDFLGTVEPAAGIDLEGFDVVRECLEEAFKLNQSSSDQKIPHGLMVEVFHSYDKQHESRPLLDSEAASKTSVQNTTNGKLSEASKSKDQCVDSQLVEVSRDELFGQFYAALDKVNFFTATPGGDEDHAQLAKATHFFEDALLDLEKSGGQKISRNNFAETLKLQGNQAMQSKLYTEAVELYTCAIALLENNAIYYCNRAAAHTQIHKYAEAIADCTKSIELDPNYAKAYSRLGLAYYAQGKYQEALSGFYRALQLDPNNDSVRENIRVAEQKWREESHQTGGEQNTGSSHNQQTNMQGTGPAGPRSNSIPFTSIPISASLPSDFANIFMSMASAAGSSHSQEQTTQSRESRNQGSSFTSIPIGAGLPSDFARVFMNMSSAPPGQESHDQAPTGNGDGSDQPEIRIDTNINLNLEEVELSGAFRSMMDMFSQHGPQERTSRGTD</sequence>
<feature type="compositionally biased region" description="Polar residues" evidence="4">
    <location>
        <begin position="364"/>
        <end position="382"/>
    </location>
</feature>
<dbReference type="PROSITE" id="PS50005">
    <property type="entry name" value="TPR"/>
    <property type="match status" value="2"/>
</dbReference>
<keyword evidence="1" id="KW-0677">Repeat</keyword>
<dbReference type="InterPro" id="IPR011990">
    <property type="entry name" value="TPR-like_helical_dom_sf"/>
</dbReference>
<dbReference type="PROSITE" id="PS50293">
    <property type="entry name" value="TPR_REGION"/>
    <property type="match status" value="1"/>
</dbReference>
<dbReference type="GO" id="GO:0072380">
    <property type="term" value="C:TRC complex"/>
    <property type="evidence" value="ECO:0007669"/>
    <property type="project" value="TreeGrafter"/>
</dbReference>
<feature type="region of interest" description="Disordered" evidence="4">
    <location>
        <begin position="399"/>
        <end position="424"/>
    </location>
</feature>
<evidence type="ECO:0000256" key="3">
    <source>
        <dbReference type="PROSITE-ProRule" id="PRU00339"/>
    </source>
</evidence>
<dbReference type="EMBL" id="GDJX01003575">
    <property type="protein sequence ID" value="JAT64361.1"/>
    <property type="molecule type" value="Transcribed_RNA"/>
</dbReference>
<dbReference type="FunFam" id="1.25.40.10:FF:000330">
    <property type="entry name" value="Tetratricopeptide repeat (TPR)-like superfamily protein"/>
    <property type="match status" value="1"/>
</dbReference>
<protein>
    <submittedName>
        <fullName evidence="5">Small glutamine-rich tetratricopeptide repeat-containing protein beta</fullName>
    </submittedName>
</protein>
<feature type="compositionally biased region" description="Polar residues" evidence="4">
    <location>
        <begin position="90"/>
        <end position="102"/>
    </location>
</feature>
<feature type="region of interest" description="Disordered" evidence="4">
    <location>
        <begin position="296"/>
        <end position="333"/>
    </location>
</feature>
<dbReference type="GO" id="GO:0006620">
    <property type="term" value="P:post-translational protein targeting to endoplasmic reticulum membrane"/>
    <property type="evidence" value="ECO:0007669"/>
    <property type="project" value="TreeGrafter"/>
</dbReference>
<organism evidence="5">
    <name type="scientific">Anthurium amnicola</name>
    <dbReference type="NCBI Taxonomy" id="1678845"/>
    <lineage>
        <taxon>Eukaryota</taxon>
        <taxon>Viridiplantae</taxon>
        <taxon>Streptophyta</taxon>
        <taxon>Embryophyta</taxon>
        <taxon>Tracheophyta</taxon>
        <taxon>Spermatophyta</taxon>
        <taxon>Magnoliopsida</taxon>
        <taxon>Liliopsida</taxon>
        <taxon>Araceae</taxon>
        <taxon>Pothoideae</taxon>
        <taxon>Potheae</taxon>
        <taxon>Anthurium</taxon>
    </lineage>
</organism>
<proteinExistence type="predicted"/>
<evidence type="ECO:0000256" key="1">
    <source>
        <dbReference type="ARBA" id="ARBA00022737"/>
    </source>
</evidence>
<dbReference type="GO" id="GO:0016020">
    <property type="term" value="C:membrane"/>
    <property type="evidence" value="ECO:0007669"/>
    <property type="project" value="TreeGrafter"/>
</dbReference>
<reference evidence="5" key="1">
    <citation type="submission" date="2015-07" db="EMBL/GenBank/DDBJ databases">
        <title>Transcriptome Assembly of Anthurium amnicola.</title>
        <authorList>
            <person name="Suzuki J."/>
        </authorList>
    </citation>
    <scope>NUCLEOTIDE SEQUENCE</scope>
</reference>
<dbReference type="SUPFAM" id="SSF48452">
    <property type="entry name" value="TPR-like"/>
    <property type="match status" value="1"/>
</dbReference>
<dbReference type="Pfam" id="PF00515">
    <property type="entry name" value="TPR_1"/>
    <property type="match status" value="2"/>
</dbReference>
<dbReference type="PANTHER" id="PTHR45831">
    <property type="entry name" value="LD24721P"/>
    <property type="match status" value="1"/>
</dbReference>
<feature type="region of interest" description="Disordered" evidence="4">
    <location>
        <begin position="82"/>
        <end position="107"/>
    </location>
</feature>
<dbReference type="PANTHER" id="PTHR45831:SF2">
    <property type="entry name" value="LD24721P"/>
    <property type="match status" value="1"/>
</dbReference>
<gene>
    <name evidence="5" type="primary">Sgtb_0</name>
    <name evidence="5" type="ORF">g.34150</name>
</gene>
<evidence type="ECO:0000313" key="5">
    <source>
        <dbReference type="EMBL" id="JAT64361.1"/>
    </source>
</evidence>
<dbReference type="SMART" id="SM00028">
    <property type="entry name" value="TPR"/>
    <property type="match status" value="3"/>
</dbReference>
<feature type="repeat" description="TPR" evidence="3">
    <location>
        <begin position="249"/>
        <end position="282"/>
    </location>
</feature>
<evidence type="ECO:0000256" key="2">
    <source>
        <dbReference type="ARBA" id="ARBA00022803"/>
    </source>
</evidence>
<feature type="region of interest" description="Disordered" evidence="4">
    <location>
        <begin position="358"/>
        <end position="386"/>
    </location>
</feature>
<dbReference type="InterPro" id="IPR047150">
    <property type="entry name" value="SGT"/>
</dbReference>
<dbReference type="GO" id="GO:0060090">
    <property type="term" value="F:molecular adaptor activity"/>
    <property type="evidence" value="ECO:0007669"/>
    <property type="project" value="TreeGrafter"/>
</dbReference>
<keyword evidence="2 3" id="KW-0802">TPR repeat</keyword>
<feature type="repeat" description="TPR" evidence="3">
    <location>
        <begin position="215"/>
        <end position="248"/>
    </location>
</feature>
<feature type="compositionally biased region" description="Polar residues" evidence="4">
    <location>
        <begin position="302"/>
        <end position="321"/>
    </location>
</feature>
<evidence type="ECO:0000256" key="4">
    <source>
        <dbReference type="SAM" id="MobiDB-lite"/>
    </source>
</evidence>